<keyword evidence="6 8" id="KW-0067">ATP-binding</keyword>
<dbReference type="NCBIfam" id="TIGR02432">
    <property type="entry name" value="lysidine_TilS_N"/>
    <property type="match status" value="1"/>
</dbReference>
<evidence type="ECO:0000256" key="1">
    <source>
        <dbReference type="ARBA" id="ARBA00004496"/>
    </source>
</evidence>
<proteinExistence type="inferred from homology"/>
<evidence type="ECO:0000256" key="5">
    <source>
        <dbReference type="ARBA" id="ARBA00022741"/>
    </source>
</evidence>
<accession>F6DMT8</accession>
<dbReference type="GO" id="GO:0032267">
    <property type="term" value="F:tRNA(Ile)-lysidine synthase activity"/>
    <property type="evidence" value="ECO:0007669"/>
    <property type="project" value="UniProtKB-EC"/>
</dbReference>
<dbReference type="PANTHER" id="PTHR43033">
    <property type="entry name" value="TRNA(ILE)-LYSIDINE SYNTHASE-RELATED"/>
    <property type="match status" value="1"/>
</dbReference>
<comment type="similarity">
    <text evidence="8">Belongs to the tRNA(Ile)-lysidine synthase family.</text>
</comment>
<organism evidence="10 11">
    <name type="scientific">Desulforamulus ruminis (strain ATCC 23193 / DSM 2154 / NCIMB 8452 / DL)</name>
    <name type="common">Desulfotomaculum ruminis</name>
    <dbReference type="NCBI Taxonomy" id="696281"/>
    <lineage>
        <taxon>Bacteria</taxon>
        <taxon>Bacillati</taxon>
        <taxon>Bacillota</taxon>
        <taxon>Clostridia</taxon>
        <taxon>Eubacteriales</taxon>
        <taxon>Peptococcaceae</taxon>
        <taxon>Desulforamulus</taxon>
    </lineage>
</organism>
<name>F6DMT8_DESRL</name>
<protein>
    <recommendedName>
        <fullName evidence="8">tRNA(Ile)-lysidine synthase</fullName>
        <ecNumber evidence="8">6.3.4.19</ecNumber>
    </recommendedName>
    <alternativeName>
        <fullName evidence="8">tRNA(Ile)-2-lysyl-cytidine synthase</fullName>
    </alternativeName>
    <alternativeName>
        <fullName evidence="8">tRNA(Ile)-lysidine synthetase</fullName>
    </alternativeName>
</protein>
<keyword evidence="5 8" id="KW-0547">Nucleotide-binding</keyword>
<dbReference type="Gene3D" id="1.20.59.20">
    <property type="match status" value="1"/>
</dbReference>
<keyword evidence="11" id="KW-1185">Reference proteome</keyword>
<dbReference type="PANTHER" id="PTHR43033:SF1">
    <property type="entry name" value="TRNA(ILE)-LYSIDINE SYNTHASE-RELATED"/>
    <property type="match status" value="1"/>
</dbReference>
<dbReference type="HOGENOM" id="CLU_018869_0_1_9"/>
<evidence type="ECO:0000256" key="2">
    <source>
        <dbReference type="ARBA" id="ARBA00022490"/>
    </source>
</evidence>
<dbReference type="InterPro" id="IPR012094">
    <property type="entry name" value="tRNA_Ile_lys_synt"/>
</dbReference>
<evidence type="ECO:0000313" key="10">
    <source>
        <dbReference type="EMBL" id="AEG58496.1"/>
    </source>
</evidence>
<dbReference type="CDD" id="cd01992">
    <property type="entry name" value="TilS_N"/>
    <property type="match status" value="1"/>
</dbReference>
<dbReference type="SUPFAM" id="SSF52402">
    <property type="entry name" value="Adenine nucleotide alpha hydrolases-like"/>
    <property type="match status" value="1"/>
</dbReference>
<dbReference type="InterPro" id="IPR012796">
    <property type="entry name" value="Lysidine-tRNA-synth_C"/>
</dbReference>
<comment type="domain">
    <text evidence="8">The N-terminal region contains the highly conserved SGGXDS motif, predicted to be a P-loop motif involved in ATP binding.</text>
</comment>
<dbReference type="KEGG" id="dru:Desru_0197"/>
<dbReference type="InterPro" id="IPR012795">
    <property type="entry name" value="tRNA_Ile_lys_synt_N"/>
</dbReference>
<dbReference type="Pfam" id="PF11734">
    <property type="entry name" value="TilS_C"/>
    <property type="match status" value="1"/>
</dbReference>
<evidence type="ECO:0000256" key="4">
    <source>
        <dbReference type="ARBA" id="ARBA00022694"/>
    </source>
</evidence>
<dbReference type="Pfam" id="PF01171">
    <property type="entry name" value="ATP_bind_3"/>
    <property type="match status" value="1"/>
</dbReference>
<dbReference type="SMART" id="SM00977">
    <property type="entry name" value="TilS_C"/>
    <property type="match status" value="1"/>
</dbReference>
<comment type="function">
    <text evidence="8">Ligates lysine onto the cytidine present at position 34 of the AUA codon-specific tRNA(Ile) that contains the anticodon CAU, in an ATP-dependent manner. Cytidine is converted to lysidine, thus changing the amino acid specificity of the tRNA from methionine to isoleucine.</text>
</comment>
<feature type="binding site" evidence="8">
    <location>
        <begin position="28"/>
        <end position="33"/>
    </location>
    <ligand>
        <name>ATP</name>
        <dbReference type="ChEBI" id="CHEBI:30616"/>
    </ligand>
</feature>
<dbReference type="OrthoDB" id="9807403at2"/>
<evidence type="ECO:0000256" key="6">
    <source>
        <dbReference type="ARBA" id="ARBA00022840"/>
    </source>
</evidence>
<dbReference type="eggNOG" id="COG0037">
    <property type="taxonomic scope" value="Bacteria"/>
</dbReference>
<dbReference type="Gene3D" id="3.40.50.620">
    <property type="entry name" value="HUPs"/>
    <property type="match status" value="1"/>
</dbReference>
<evidence type="ECO:0000313" key="11">
    <source>
        <dbReference type="Proteomes" id="UP000009234"/>
    </source>
</evidence>
<dbReference type="GO" id="GO:0005524">
    <property type="term" value="F:ATP binding"/>
    <property type="evidence" value="ECO:0007669"/>
    <property type="project" value="UniProtKB-UniRule"/>
</dbReference>
<reference evidence="10 11" key="2">
    <citation type="journal article" date="2012" name="Stand. Genomic Sci.">
        <title>Complete genome sequence of the sulfate-reducing firmicute Desulfotomaculum ruminis type strain (DL(T)).</title>
        <authorList>
            <person name="Spring S."/>
            <person name="Visser M."/>
            <person name="Lu M."/>
            <person name="Copeland A."/>
            <person name="Lapidus A."/>
            <person name="Lucas S."/>
            <person name="Cheng J.F."/>
            <person name="Han C."/>
            <person name="Tapia R."/>
            <person name="Goodwin L.A."/>
            <person name="Pitluck S."/>
            <person name="Ivanova N."/>
            <person name="Land M."/>
            <person name="Hauser L."/>
            <person name="Larimer F."/>
            <person name="Rohde M."/>
            <person name="Goker M."/>
            <person name="Detter J.C."/>
            <person name="Kyrpides N.C."/>
            <person name="Woyke T."/>
            <person name="Schaap P.J."/>
            <person name="Plugge C.M."/>
            <person name="Muyzer G."/>
            <person name="Kuever J."/>
            <person name="Pereira I.A."/>
            <person name="Parshina S.N."/>
            <person name="Bernier-Latmani R."/>
            <person name="Stams A.J."/>
            <person name="Klenk H.P."/>
        </authorList>
    </citation>
    <scope>NUCLEOTIDE SEQUENCE [LARGE SCALE GENOMIC DNA]</scope>
    <source>
        <strain evidence="11">ATCC 23193 / DSM 2154 / NCIB 8452 / DL</strain>
    </source>
</reference>
<keyword evidence="4 8" id="KW-0819">tRNA processing</keyword>
<keyword evidence="2 8" id="KW-0963">Cytoplasm</keyword>
<dbReference type="HAMAP" id="MF_01161">
    <property type="entry name" value="tRNA_Ile_lys_synt"/>
    <property type="match status" value="1"/>
</dbReference>
<comment type="subcellular location">
    <subcellularLocation>
        <location evidence="1 8">Cytoplasm</location>
    </subcellularLocation>
</comment>
<evidence type="ECO:0000256" key="3">
    <source>
        <dbReference type="ARBA" id="ARBA00022598"/>
    </source>
</evidence>
<gene>
    <name evidence="8" type="primary">tilS</name>
    <name evidence="10" type="ordered locus">Desru_0197</name>
</gene>
<dbReference type="AlphaFoldDB" id="F6DMT8"/>
<dbReference type="InterPro" id="IPR011063">
    <property type="entry name" value="TilS/TtcA_N"/>
</dbReference>
<dbReference type="GO" id="GO:0005737">
    <property type="term" value="C:cytoplasm"/>
    <property type="evidence" value="ECO:0007669"/>
    <property type="project" value="UniProtKB-SubCell"/>
</dbReference>
<dbReference type="SUPFAM" id="SSF82829">
    <property type="entry name" value="MesJ substrate recognition domain-like"/>
    <property type="match status" value="1"/>
</dbReference>
<dbReference type="EMBL" id="CP002780">
    <property type="protein sequence ID" value="AEG58496.1"/>
    <property type="molecule type" value="Genomic_DNA"/>
</dbReference>
<evidence type="ECO:0000259" key="9">
    <source>
        <dbReference type="SMART" id="SM00977"/>
    </source>
</evidence>
<comment type="catalytic activity">
    <reaction evidence="7 8">
        <text>cytidine(34) in tRNA(Ile2) + L-lysine + ATP = lysidine(34) in tRNA(Ile2) + AMP + diphosphate + H(+)</text>
        <dbReference type="Rhea" id="RHEA:43744"/>
        <dbReference type="Rhea" id="RHEA-COMP:10625"/>
        <dbReference type="Rhea" id="RHEA-COMP:10670"/>
        <dbReference type="ChEBI" id="CHEBI:15378"/>
        <dbReference type="ChEBI" id="CHEBI:30616"/>
        <dbReference type="ChEBI" id="CHEBI:32551"/>
        <dbReference type="ChEBI" id="CHEBI:33019"/>
        <dbReference type="ChEBI" id="CHEBI:82748"/>
        <dbReference type="ChEBI" id="CHEBI:83665"/>
        <dbReference type="ChEBI" id="CHEBI:456215"/>
        <dbReference type="EC" id="6.3.4.19"/>
    </reaction>
</comment>
<dbReference type="EC" id="6.3.4.19" evidence="8"/>
<dbReference type="NCBIfam" id="TIGR02433">
    <property type="entry name" value="lysidine_TilS_C"/>
    <property type="match status" value="1"/>
</dbReference>
<dbReference type="InterPro" id="IPR014729">
    <property type="entry name" value="Rossmann-like_a/b/a_fold"/>
</dbReference>
<dbReference type="Proteomes" id="UP000009234">
    <property type="component" value="Chromosome"/>
</dbReference>
<dbReference type="SUPFAM" id="SSF56037">
    <property type="entry name" value="PheT/TilS domain"/>
    <property type="match status" value="1"/>
</dbReference>
<reference evidence="11" key="1">
    <citation type="submission" date="2011-05" db="EMBL/GenBank/DDBJ databases">
        <title>Complete sequence of Desulfotomaculum ruminis DSM 2154.</title>
        <authorList>
            <person name="Lucas S."/>
            <person name="Copeland A."/>
            <person name="Lapidus A."/>
            <person name="Cheng J.-F."/>
            <person name="Goodwin L."/>
            <person name="Pitluck S."/>
            <person name="Lu M."/>
            <person name="Detter J.C."/>
            <person name="Han C."/>
            <person name="Tapia R."/>
            <person name="Land M."/>
            <person name="Hauser L."/>
            <person name="Kyrpides N."/>
            <person name="Ivanova N."/>
            <person name="Mikhailova N."/>
            <person name="Pagani I."/>
            <person name="Stams A.J.M."/>
            <person name="Plugge C.M."/>
            <person name="Muyzer G."/>
            <person name="Kuever J."/>
            <person name="Parshina S.N."/>
            <person name="Ivanova A.E."/>
            <person name="Nazina T.N."/>
            <person name="Brambilla E."/>
            <person name="Spring S."/>
            <person name="Klenk H.-P."/>
            <person name="Woyke T."/>
        </authorList>
    </citation>
    <scope>NUCLEOTIDE SEQUENCE [LARGE SCALE GENOMIC DNA]</scope>
    <source>
        <strain evidence="11">ATCC 23193 / DSM 2154 / NCIB 8452 / DL</strain>
    </source>
</reference>
<keyword evidence="3 8" id="KW-0436">Ligase</keyword>
<evidence type="ECO:0000256" key="7">
    <source>
        <dbReference type="ARBA" id="ARBA00048539"/>
    </source>
</evidence>
<evidence type="ECO:0000256" key="8">
    <source>
        <dbReference type="HAMAP-Rule" id="MF_01161"/>
    </source>
</evidence>
<sequence length="474" mass="53305">MGLLDKVRSEITRHHLLASGDLVLVGVSGGPDSVALLHLLFSLREELNIQLHVAHLNHMFRGEEAKGDASFVRDLAERWNLPCTVRALDVPAYGRERNLSAQVAAREVRYCFFREVLRATGANKLALGHHADDQAESVLMNLFRGSGLQGLAGMAPMRENLYIRPLLAVRRREIEEYCREHQLATRLDPSNLKSIYLRNKIRNRLLPLLEEEYCPGIVPVLARMAGQLRDEHEFLEQLSRQAYRQIQASCRPGQVVLDRQALSLQTRALARRMIRLAWEEIQGNRQDLTFDHVEDILERLEKGGPEKILELPCGVKAKMSLQTVTLFKGDVLAPPQPFLRSLKVPGRTELPEAGACIVVSVVDRQEVPPDLRELSSGTIALDYERITLPLMVRSRRQGDVLVPFGLGKEVKLKKLFIDRKVPRGLRDRIPLVIEESTGRILWAAGVRMAAGIEITAATRKVILLSLENGNSNNT</sequence>
<feature type="domain" description="Lysidine-tRNA(Ile) synthetase C-terminal" evidence="9">
    <location>
        <begin position="390"/>
        <end position="464"/>
    </location>
</feature>
<dbReference type="GO" id="GO:0006400">
    <property type="term" value="P:tRNA modification"/>
    <property type="evidence" value="ECO:0007669"/>
    <property type="project" value="UniProtKB-UniRule"/>
</dbReference>
<dbReference type="RefSeq" id="WP_013840278.1">
    <property type="nucleotide sequence ID" value="NC_015589.1"/>
</dbReference>
<dbReference type="STRING" id="696281.Desru_0197"/>